<dbReference type="Pfam" id="PF03450">
    <property type="entry name" value="CO_deh_flav_C"/>
    <property type="match status" value="1"/>
</dbReference>
<dbReference type="SMART" id="SM01092">
    <property type="entry name" value="CO_deh_flav_C"/>
    <property type="match status" value="1"/>
</dbReference>
<protein>
    <submittedName>
        <fullName evidence="21">Xanthine dehydrogenase</fullName>
    </submittedName>
</protein>
<feature type="binding site" evidence="17">
    <location>
        <position position="183"/>
    </location>
    <ligand>
        <name>[2Fe-2S] cluster</name>
        <dbReference type="ChEBI" id="CHEBI:190135"/>
        <label>2</label>
    </ligand>
</feature>
<dbReference type="InterPro" id="IPR036318">
    <property type="entry name" value="FAD-bd_PCMH-like_sf"/>
</dbReference>
<dbReference type="OrthoDB" id="8300278at2759"/>
<feature type="binding site" evidence="16">
    <location>
        <begin position="387"/>
        <end position="394"/>
    </location>
    <ligand>
        <name>FAD</name>
        <dbReference type="ChEBI" id="CHEBI:57692"/>
    </ligand>
</feature>
<feature type="domain" description="FAD-binding PCMH-type" evidence="20">
    <location>
        <begin position="359"/>
        <end position="551"/>
    </location>
</feature>
<keyword evidence="4 17" id="KW-0500">Molybdenum</keyword>
<keyword evidence="22" id="KW-1185">Reference proteome</keyword>
<proteinExistence type="inferred from homology"/>
<dbReference type="SUPFAM" id="SSF55447">
    <property type="entry name" value="CO dehydrogenase flavoprotein C-terminal domain-like"/>
    <property type="match status" value="1"/>
</dbReference>
<dbReference type="PROSITE" id="PS00197">
    <property type="entry name" value="2FE2S_FER_1"/>
    <property type="match status" value="1"/>
</dbReference>
<dbReference type="FunFam" id="3.30.365.10:FF:000002">
    <property type="entry name" value="Xanthine dehydrogenase oxidase"/>
    <property type="match status" value="1"/>
</dbReference>
<dbReference type="SUPFAM" id="SSF54665">
    <property type="entry name" value="CO dehydrogenase molybdoprotein N-domain-like"/>
    <property type="match status" value="1"/>
</dbReference>
<feature type="binding site" evidence="17">
    <location>
        <position position="100"/>
    </location>
    <ligand>
        <name>[2Fe-2S] cluster</name>
        <dbReference type="ChEBI" id="CHEBI:190135"/>
        <label>1</label>
    </ligand>
</feature>
<dbReference type="FunFam" id="3.30.365.10:FF:000003">
    <property type="entry name" value="Aldehyde oxidase 1"/>
    <property type="match status" value="1"/>
</dbReference>
<dbReference type="EMBL" id="LFJN01000020">
    <property type="protein sequence ID" value="KPI38037.1"/>
    <property type="molecule type" value="Genomic_DNA"/>
</dbReference>
<evidence type="ECO:0000256" key="13">
    <source>
        <dbReference type="ARBA" id="ARBA00023140"/>
    </source>
</evidence>
<dbReference type="STRING" id="1664694.A0A0N1H625"/>
<dbReference type="InterPro" id="IPR002888">
    <property type="entry name" value="2Fe-2S-bd"/>
</dbReference>
<dbReference type="InterPro" id="IPR001041">
    <property type="entry name" value="2Fe-2S_ferredoxin-type"/>
</dbReference>
<dbReference type="GO" id="GO:0016491">
    <property type="term" value="F:oxidoreductase activity"/>
    <property type="evidence" value="ECO:0007669"/>
    <property type="project" value="UniProtKB-KW"/>
</dbReference>
<feature type="binding site" evidence="16">
    <location>
        <position position="561"/>
    </location>
    <ligand>
        <name>FAD</name>
        <dbReference type="ChEBI" id="CHEBI:57692"/>
    </ligand>
</feature>
<comment type="caution">
    <text evidence="21">The sequence shown here is derived from an EMBL/GenBank/DDBJ whole genome shotgun (WGS) entry which is preliminary data.</text>
</comment>
<evidence type="ECO:0000256" key="17">
    <source>
        <dbReference type="PIRSR" id="PIRSR000127-3"/>
    </source>
</evidence>
<dbReference type="Pfam" id="PF01315">
    <property type="entry name" value="Ald_Xan_dh_C"/>
    <property type="match status" value="1"/>
</dbReference>
<evidence type="ECO:0000256" key="16">
    <source>
        <dbReference type="PIRSR" id="PIRSR000127-2"/>
    </source>
</evidence>
<dbReference type="Gene3D" id="1.10.150.120">
    <property type="entry name" value="[2Fe-2S]-binding domain"/>
    <property type="match status" value="1"/>
</dbReference>
<dbReference type="GO" id="GO:0005777">
    <property type="term" value="C:peroxisome"/>
    <property type="evidence" value="ECO:0007669"/>
    <property type="project" value="UniProtKB-SubCell"/>
</dbReference>
<keyword evidence="9" id="KW-0560">Oxidoreductase</keyword>
<dbReference type="SUPFAM" id="SSF47741">
    <property type="entry name" value="CO dehydrogenase ISP C-domain like"/>
    <property type="match status" value="1"/>
</dbReference>
<keyword evidence="11 17" id="KW-0411">Iron-sulfur</keyword>
<keyword evidence="10 17" id="KW-0408">Iron</keyword>
<feature type="binding site" evidence="17">
    <location>
        <position position="912"/>
    </location>
    <ligand>
        <name>Mo-molybdopterin</name>
        <dbReference type="ChEBI" id="CHEBI:71302"/>
    </ligand>
    <ligandPart>
        <name>Mo</name>
        <dbReference type="ChEBI" id="CHEBI:28685"/>
    </ligandPart>
</feature>
<dbReference type="Pfam" id="PF00941">
    <property type="entry name" value="FAD_binding_5"/>
    <property type="match status" value="1"/>
</dbReference>
<dbReference type="VEuPathDB" id="FungiDB:AB675_1178"/>
<feature type="binding site" evidence="17">
    <location>
        <position position="70"/>
    </location>
    <ligand>
        <name>[2Fe-2S] cluster</name>
        <dbReference type="ChEBI" id="CHEBI:190135"/>
        <label>1</label>
    </ligand>
</feature>
<dbReference type="PROSITE" id="PS51387">
    <property type="entry name" value="FAD_PCMH"/>
    <property type="match status" value="1"/>
</dbReference>
<feature type="binding site" evidence="17">
    <location>
        <position position="139"/>
    </location>
    <ligand>
        <name>[2Fe-2S] cluster</name>
        <dbReference type="ChEBI" id="CHEBI:190135"/>
        <label>2</label>
    </ligand>
</feature>
<evidence type="ECO:0000256" key="4">
    <source>
        <dbReference type="ARBA" id="ARBA00022505"/>
    </source>
</evidence>
<feature type="binding site" evidence="16">
    <location>
        <position position="994"/>
    </location>
    <ligand>
        <name>substrate</name>
    </ligand>
</feature>
<feature type="binding site" evidence="16">
    <location>
        <begin position="484"/>
        <end position="488"/>
    </location>
    <ligand>
        <name>FAD</name>
        <dbReference type="ChEBI" id="CHEBI:57692"/>
    </ligand>
</feature>
<comment type="cofactor">
    <cofactor evidence="14">
        <name>[2Fe-2S] cluster</name>
        <dbReference type="ChEBI" id="CHEBI:190135"/>
    </cofactor>
</comment>
<sequence length="1454" mass="158251">MTALPFHAKPATVPAAFEKLRPLIESEFTQSTLTFYLNGVRIDLANPNPAWTLLDFIRSRHGHKGTKLGCGEGGCGACTVVLQTWDASRKGPWHTAVNACLYPLVGVVGKHLITIEGLGSVDHPHPLQERIAKLHGSQCGFCTPGIVMSLYALVRNAYDPVSQVFDLSAEQIEMEGVLDGNLCRCTGYKPILQAAKTFVTEDLRGKVKESPAVSVNLDELESDVPYKSEDAVRVPGASSRSCGRPGGCCRDKPLASTADSTDSTESSSEATNSASDAESHTSNELDVTGAEYGKPIRARVRATGPGDEGEGTKTRSSTDVPPPVAKDGHLETNFAAYTPGTELIFPPALRKFVPEPICYGDDKAIWLRPTTVDQVLRIKALDPTSKVVGGSSEVQVEIRFKHSKFVVSIFLGDLPELTATSLPDHEAGINSMTELIVGANTSLTRLEGICADLAQKLGRRGLVLEACRKQLRYFAGRQIRNAASLAGNLATASPISDMNPVLLAAGATVIAKSQEQAEIVLPMVDFFKSYRVTSLPADAIITKIRIPIPSADDRQIFKAYKQAKRKDDDIAIVTAAFSVKLDTEGKVDRISLAYGGMAPMTVLAKKTMAALQGKPWYSPETLDLALKTIGDDFNLPFGVPGGMASYRKTLAMSFVFRFWHTVVSELGLGQVDRDLIEEIHRGLSSGSRDNYNPHEQRVVGKQNRELYGAFVFSPRAHAKIVSIDYSPALGPGLALGYVDHNDLTPEQNMWGSIRKDEPVFAAGKVESHGQVIGLVYAESQLQAQAAARLVKITYEDLPVILTIDEAIAAESFYQHGKQLKKGAAITEDTKKAMDDVFAKCDRIFEGVVRMGGQEHFFLETNCALVIPHSEDGTMDVYSSTQNTMETQEFVSHVTGVPSNRINARVRRLGGGFGGKESRSVPIACALAVAAKKEKRPVRCMLTREEDMMTSGQRHPFQARWKVGVMNDGTLVALDCDLYNNAGFSYDMSAAVMDRACTHVDGCYEIPHAWIRGHVCKTNTHSNTAFRGFGGPQAMFIAESYMIDVAEGLGMSVEELRLKNLYKQGDLTPFLQKIDQDWHIPRLLSLVQKEADIDARAAAIKKFNATHKWKKRGMSGMLPVKFGISFATAVHLNQAAANVKVYADGSILLTHGGTEMGQGLYTKMCQVAAQELKVPLDAIYTQDTATYSTANASPTAASSGSDLNGMAVLDACNQINERLAPYWEKFGPGATMKQVAHAAYLDRVQLSAEGFWKMPRVGYKWGNYDAATVNPMYYYWTQGVGVSEVELDLLTGDHTVLRTDIKMDVGRSINPAIDYGQIEGAFVQGQGLFTMEESLWTQSGQLFTRGPGTYKIPGFSDIPQEFNVSFLQGEDWSPLRTIQSSKGIGEPPVFLGATVLFALKDALVAARKQNGVDEAFVLDSPATAERLRLLVGDDILKMGTVKPKEGERNFLVAVA</sequence>
<reference evidence="21 22" key="1">
    <citation type="submission" date="2015-06" db="EMBL/GenBank/DDBJ databases">
        <title>Draft genome of the ant-associated black yeast Phialophora attae CBS 131958.</title>
        <authorList>
            <person name="Moreno L.F."/>
            <person name="Stielow B.J."/>
            <person name="de Hoog S."/>
            <person name="Vicente V.A."/>
            <person name="Weiss V.A."/>
            <person name="de Vries M."/>
            <person name="Cruz L.M."/>
            <person name="Souza E.M."/>
        </authorList>
    </citation>
    <scope>NUCLEOTIDE SEQUENCE [LARGE SCALE GENOMIC DNA]</scope>
    <source>
        <strain evidence="21 22">CBS 131958</strain>
    </source>
</reference>
<keyword evidence="7 17" id="KW-0479">Metal-binding</keyword>
<feature type="binding site" evidence="17">
    <location>
        <position position="1026"/>
    </location>
    <ligand>
        <name>Mo-molybdopterin</name>
        <dbReference type="ChEBI" id="CHEBI:71302"/>
    </ligand>
    <ligandPart>
        <name>Mo</name>
        <dbReference type="ChEBI" id="CHEBI:28685"/>
    </ligandPart>
</feature>
<feature type="binding site" evidence="16">
    <location>
        <position position="497"/>
    </location>
    <ligand>
        <name>FAD</name>
        <dbReference type="ChEBI" id="CHEBI:57692"/>
    </ligand>
</feature>
<gene>
    <name evidence="21" type="ORF">AB675_1178</name>
</gene>
<dbReference type="Pfam" id="PF01799">
    <property type="entry name" value="Fer2_2"/>
    <property type="match status" value="1"/>
</dbReference>
<dbReference type="Gene3D" id="3.30.365.10">
    <property type="entry name" value="Aldehyde oxidase/xanthine dehydrogenase, molybdopterin binding domain"/>
    <property type="match status" value="4"/>
</dbReference>
<keyword evidence="12" id="KW-0520">NAD</keyword>
<dbReference type="Pfam" id="PF00111">
    <property type="entry name" value="Fer2"/>
    <property type="match status" value="1"/>
</dbReference>
<feature type="binding site" evidence="16">
    <location>
        <position position="916"/>
    </location>
    <ligand>
        <name>substrate</name>
    </ligand>
</feature>
<feature type="binding site" evidence="16">
    <location>
        <position position="474"/>
    </location>
    <ligand>
        <name>FAD</name>
        <dbReference type="ChEBI" id="CHEBI:57692"/>
    </ligand>
</feature>
<feature type="binding site" evidence="17">
    <location>
        <position position="185"/>
    </location>
    <ligand>
        <name>[2Fe-2S] cluster</name>
        <dbReference type="ChEBI" id="CHEBI:190135"/>
        <label>2</label>
    </ligand>
</feature>
<feature type="binding site" evidence="17">
    <location>
        <position position="142"/>
    </location>
    <ligand>
        <name>[2Fe-2S] cluster</name>
        <dbReference type="ChEBI" id="CHEBI:190135"/>
        <label>2</label>
    </ligand>
</feature>
<evidence type="ECO:0000256" key="12">
    <source>
        <dbReference type="ARBA" id="ARBA00023027"/>
    </source>
</evidence>
<name>A0A0N1H625_9EURO</name>
<dbReference type="FunFam" id="3.10.20.30:FF:000012">
    <property type="entry name" value="Xanthine dehydrogenase/oxidase"/>
    <property type="match status" value="1"/>
</dbReference>
<dbReference type="InterPro" id="IPR016167">
    <property type="entry name" value="FAD-bd_PCMH_sub1"/>
</dbReference>
<dbReference type="InterPro" id="IPR008274">
    <property type="entry name" value="AldOxase/xan_DH_MoCoBD1"/>
</dbReference>
<comment type="similarity">
    <text evidence="3">Belongs to the xanthine dehydrogenase family.</text>
</comment>
<dbReference type="PANTHER" id="PTHR45444">
    <property type="entry name" value="XANTHINE DEHYDROGENASE"/>
    <property type="match status" value="1"/>
</dbReference>
<dbReference type="InterPro" id="IPR036683">
    <property type="entry name" value="CO_DH_flav_C_dom_sf"/>
</dbReference>
<evidence type="ECO:0000256" key="5">
    <source>
        <dbReference type="ARBA" id="ARBA00022630"/>
    </source>
</evidence>
<comment type="subcellular location">
    <subcellularLocation>
        <location evidence="2">Peroxisome</location>
    </subcellularLocation>
</comment>
<organism evidence="21 22">
    <name type="scientific">Cyphellophora attinorum</name>
    <dbReference type="NCBI Taxonomy" id="1664694"/>
    <lineage>
        <taxon>Eukaryota</taxon>
        <taxon>Fungi</taxon>
        <taxon>Dikarya</taxon>
        <taxon>Ascomycota</taxon>
        <taxon>Pezizomycotina</taxon>
        <taxon>Eurotiomycetes</taxon>
        <taxon>Chaetothyriomycetidae</taxon>
        <taxon>Chaetothyriales</taxon>
        <taxon>Cyphellophoraceae</taxon>
        <taxon>Cyphellophora</taxon>
    </lineage>
</organism>
<evidence type="ECO:0000256" key="1">
    <source>
        <dbReference type="ARBA" id="ARBA00001974"/>
    </source>
</evidence>
<evidence type="ECO:0000256" key="3">
    <source>
        <dbReference type="ARBA" id="ARBA00006849"/>
    </source>
</evidence>
<dbReference type="InterPro" id="IPR012675">
    <property type="entry name" value="Beta-grasp_dom_sf"/>
</dbReference>
<evidence type="ECO:0000256" key="11">
    <source>
        <dbReference type="ARBA" id="ARBA00023014"/>
    </source>
</evidence>
<evidence type="ECO:0000256" key="6">
    <source>
        <dbReference type="ARBA" id="ARBA00022714"/>
    </source>
</evidence>
<dbReference type="InterPro" id="IPR036010">
    <property type="entry name" value="2Fe-2S_ferredoxin-like_sf"/>
</dbReference>
<dbReference type="Pfam" id="PF02738">
    <property type="entry name" value="MoCoBD_1"/>
    <property type="match status" value="1"/>
</dbReference>
<keyword evidence="5" id="KW-0285">Flavoprotein</keyword>
<evidence type="ECO:0000256" key="7">
    <source>
        <dbReference type="ARBA" id="ARBA00022723"/>
    </source>
</evidence>
<feature type="region of interest" description="Disordered" evidence="18">
    <location>
        <begin position="228"/>
        <end position="325"/>
    </location>
</feature>
<dbReference type="GeneID" id="28732536"/>
<dbReference type="PANTHER" id="PTHR45444:SF3">
    <property type="entry name" value="XANTHINE DEHYDROGENASE"/>
    <property type="match status" value="1"/>
</dbReference>
<dbReference type="Pfam" id="PF20256">
    <property type="entry name" value="MoCoBD_2"/>
    <property type="match status" value="1"/>
</dbReference>
<feature type="binding site" evidence="17">
    <location>
        <position position="78"/>
    </location>
    <ligand>
        <name>[2Fe-2S] cluster</name>
        <dbReference type="ChEBI" id="CHEBI:190135"/>
        <label>1</label>
    </ligand>
</feature>
<dbReference type="SUPFAM" id="SSF54292">
    <property type="entry name" value="2Fe-2S ferredoxin-like"/>
    <property type="match status" value="1"/>
</dbReference>
<dbReference type="Gene3D" id="3.10.20.30">
    <property type="match status" value="1"/>
</dbReference>
<keyword evidence="6 17" id="KW-0001">2Fe-2S</keyword>
<dbReference type="GO" id="GO:0005506">
    <property type="term" value="F:iron ion binding"/>
    <property type="evidence" value="ECO:0007669"/>
    <property type="project" value="InterPro"/>
</dbReference>
<feature type="domain" description="2Fe-2S ferredoxin-type" evidence="19">
    <location>
        <begin position="31"/>
        <end position="118"/>
    </location>
</feature>
<dbReference type="InterPro" id="IPR016208">
    <property type="entry name" value="Ald_Oxase/xanthine_DH-like"/>
</dbReference>
<evidence type="ECO:0000256" key="14">
    <source>
        <dbReference type="ARBA" id="ARBA00034078"/>
    </source>
</evidence>
<evidence type="ECO:0000256" key="18">
    <source>
        <dbReference type="SAM" id="MobiDB-lite"/>
    </source>
</evidence>
<dbReference type="PROSITE" id="PS51085">
    <property type="entry name" value="2FE2S_FER_2"/>
    <property type="match status" value="1"/>
</dbReference>
<dbReference type="InterPro" id="IPR046867">
    <property type="entry name" value="AldOxase/xan_DH_MoCoBD2"/>
</dbReference>
<keyword evidence="8 16" id="KW-0274">FAD</keyword>
<dbReference type="InterPro" id="IPR016166">
    <property type="entry name" value="FAD-bd_PCMH"/>
</dbReference>
<dbReference type="SUPFAM" id="SSF56176">
    <property type="entry name" value="FAD-binding/transporter-associated domain-like"/>
    <property type="match status" value="1"/>
</dbReference>
<evidence type="ECO:0000313" key="21">
    <source>
        <dbReference type="EMBL" id="KPI38037.1"/>
    </source>
</evidence>
<dbReference type="Gene3D" id="3.90.1170.50">
    <property type="entry name" value="Aldehyde oxidase/xanthine dehydrogenase, a/b hammerhead"/>
    <property type="match status" value="1"/>
</dbReference>
<evidence type="ECO:0000313" key="22">
    <source>
        <dbReference type="Proteomes" id="UP000038010"/>
    </source>
</evidence>
<dbReference type="Gene3D" id="3.30.43.10">
    <property type="entry name" value="Uridine Diphospho-n-acetylenolpyruvylglucosamine Reductase, domain 2"/>
    <property type="match status" value="1"/>
</dbReference>
<evidence type="ECO:0000256" key="2">
    <source>
        <dbReference type="ARBA" id="ARBA00004275"/>
    </source>
</evidence>
<dbReference type="SMART" id="SM01008">
    <property type="entry name" value="Ald_Xan_dh_C"/>
    <property type="match status" value="1"/>
</dbReference>
<comment type="cofactor">
    <cofactor evidence="17">
        <name>[2Fe-2S] cluster</name>
        <dbReference type="ChEBI" id="CHEBI:190135"/>
    </cofactor>
    <text evidence="17">Binds 2 [2Fe-2S] clusters.</text>
</comment>
<dbReference type="SUPFAM" id="SSF56003">
    <property type="entry name" value="Molybdenum cofactor-binding domain"/>
    <property type="match status" value="1"/>
</dbReference>
<dbReference type="Gene3D" id="3.30.390.50">
    <property type="entry name" value="CO dehydrogenase flavoprotein, C-terminal domain"/>
    <property type="match status" value="1"/>
</dbReference>
<dbReference type="InterPro" id="IPR036856">
    <property type="entry name" value="Ald_Oxase/Xan_DH_a/b_sf"/>
</dbReference>
<feature type="compositionally biased region" description="Low complexity" evidence="18">
    <location>
        <begin position="255"/>
        <end position="276"/>
    </location>
</feature>
<evidence type="ECO:0000256" key="8">
    <source>
        <dbReference type="ARBA" id="ARBA00022827"/>
    </source>
</evidence>
<evidence type="ECO:0000256" key="9">
    <source>
        <dbReference type="ARBA" id="ARBA00023002"/>
    </source>
</evidence>
<feature type="binding site" evidence="16">
    <location>
        <position position="1028"/>
    </location>
    <ligand>
        <name>substrate</name>
    </ligand>
</feature>
<dbReference type="PIRSF" id="PIRSF000127">
    <property type="entry name" value="Xanthine_DH"/>
    <property type="match status" value="1"/>
</dbReference>
<dbReference type="InterPro" id="IPR016169">
    <property type="entry name" value="FAD-bd_PCMH_sub2"/>
</dbReference>
<keyword evidence="13" id="KW-0576">Peroxisome</keyword>
<evidence type="ECO:0000259" key="20">
    <source>
        <dbReference type="PROSITE" id="PS51387"/>
    </source>
</evidence>
<feature type="binding site" evidence="17">
    <location>
        <position position="75"/>
    </location>
    <ligand>
        <name>[2Fe-2S] cluster</name>
        <dbReference type="ChEBI" id="CHEBI:190135"/>
        <label>1</label>
    </ligand>
</feature>
<evidence type="ECO:0000256" key="15">
    <source>
        <dbReference type="PIRSR" id="PIRSR000127-1"/>
    </source>
</evidence>
<feature type="binding site" evidence="17">
    <location>
        <position position="881"/>
    </location>
    <ligand>
        <name>Mo-molybdopterin</name>
        <dbReference type="ChEBI" id="CHEBI:71302"/>
    </ligand>
    <ligandPart>
        <name>Mo</name>
        <dbReference type="ChEBI" id="CHEBI:28685"/>
    </ligandPart>
</feature>
<comment type="cofactor">
    <cofactor evidence="1 16">
        <name>FAD</name>
        <dbReference type="ChEBI" id="CHEBI:57692"/>
    </cofactor>
</comment>
<accession>A0A0N1H625</accession>
<dbReference type="InterPro" id="IPR002346">
    <property type="entry name" value="Mopterin_DH_FAD-bd"/>
</dbReference>
<dbReference type="GO" id="GO:0051537">
    <property type="term" value="F:2 iron, 2 sulfur cluster binding"/>
    <property type="evidence" value="ECO:0007669"/>
    <property type="project" value="UniProtKB-KW"/>
</dbReference>
<dbReference type="RefSeq" id="XP_017998000.1">
    <property type="nucleotide sequence ID" value="XM_018140665.1"/>
</dbReference>
<dbReference type="FunFam" id="3.30.365.10:FF:000004">
    <property type="entry name" value="Xanthine dehydrogenase oxidase"/>
    <property type="match status" value="1"/>
</dbReference>
<feature type="active site" description="Proton acceptor" evidence="15">
    <location>
        <position position="1385"/>
    </location>
</feature>
<dbReference type="Gene3D" id="3.30.465.10">
    <property type="match status" value="1"/>
</dbReference>
<evidence type="ECO:0000256" key="10">
    <source>
        <dbReference type="ARBA" id="ARBA00023004"/>
    </source>
</evidence>
<dbReference type="GO" id="GO:0071949">
    <property type="term" value="F:FAD binding"/>
    <property type="evidence" value="ECO:0007669"/>
    <property type="project" value="InterPro"/>
</dbReference>
<dbReference type="InterPro" id="IPR037165">
    <property type="entry name" value="AldOxase/xan_DH_Mopterin-bd_sf"/>
</dbReference>
<dbReference type="InterPro" id="IPR006058">
    <property type="entry name" value="2Fe2S_fd_BS"/>
</dbReference>
<dbReference type="InterPro" id="IPR005107">
    <property type="entry name" value="CO_DH_flav_C"/>
</dbReference>
<evidence type="ECO:0000259" key="19">
    <source>
        <dbReference type="PROSITE" id="PS51085"/>
    </source>
</evidence>
<comment type="cofactor">
    <cofactor evidence="17">
        <name>Mo-molybdopterin</name>
        <dbReference type="ChEBI" id="CHEBI:71302"/>
    </cofactor>
    <text evidence="17">Binds 1 Mo-molybdopterin (Mo-MPT) cofactor per subunit.</text>
</comment>
<dbReference type="Proteomes" id="UP000038010">
    <property type="component" value="Unassembled WGS sequence"/>
</dbReference>
<feature type="binding site" evidence="17">
    <location>
        <position position="1196"/>
    </location>
    <ligand>
        <name>Mo-molybdopterin</name>
        <dbReference type="ChEBI" id="CHEBI:71302"/>
    </ligand>
    <ligandPart>
        <name>Mo</name>
        <dbReference type="ChEBI" id="CHEBI:28685"/>
    </ligandPart>
</feature>
<dbReference type="InterPro" id="IPR036884">
    <property type="entry name" value="2Fe-2S-bd_dom_sf"/>
</dbReference>
<dbReference type="InterPro" id="IPR000674">
    <property type="entry name" value="Ald_Oxase/Xan_DH_a/b"/>
</dbReference>